<keyword evidence="7" id="KW-1071">Ligand-gated ion channel</keyword>
<dbReference type="FunFam" id="1.10.287.630:FF:000001">
    <property type="entry name" value="Cyclic nucleotide-gated channel alpha 3"/>
    <property type="match status" value="1"/>
</dbReference>
<dbReference type="InterPro" id="IPR018490">
    <property type="entry name" value="cNMP-bd_dom_sf"/>
</dbReference>
<comment type="subcellular location">
    <subcellularLocation>
        <location evidence="1">Membrane</location>
        <topology evidence="1">Multi-pass membrane protein</topology>
    </subcellularLocation>
</comment>
<evidence type="ECO:0000313" key="11">
    <source>
        <dbReference type="Proteomes" id="UP000321570"/>
    </source>
</evidence>
<proteinExistence type="predicted"/>
<dbReference type="AlphaFoldDB" id="A0A564Z9V3"/>
<reference evidence="10 11" key="1">
    <citation type="submission" date="2019-07" db="EMBL/GenBank/DDBJ databases">
        <authorList>
            <person name="Jastrzebski P J."/>
            <person name="Paukszto L."/>
            <person name="Jastrzebski P J."/>
        </authorList>
    </citation>
    <scope>NUCLEOTIDE SEQUENCE [LARGE SCALE GENOMIC DNA]</scope>
    <source>
        <strain evidence="10 11">WMS-il1</strain>
    </source>
</reference>
<keyword evidence="11" id="KW-1185">Reference proteome</keyword>
<evidence type="ECO:0000313" key="9">
    <source>
        <dbReference type="EMBL" id="VUZ48669.1"/>
    </source>
</evidence>
<gene>
    <name evidence="10" type="ORF">WMSIL1_LOCUS13978</name>
    <name evidence="9" type="ORF">WMSIL1_LOCUS8038</name>
</gene>
<evidence type="ECO:0000256" key="3">
    <source>
        <dbReference type="ARBA" id="ARBA00022692"/>
    </source>
</evidence>
<keyword evidence="4" id="KW-1133">Transmembrane helix</keyword>
<feature type="non-terminal residue" evidence="10">
    <location>
        <position position="70"/>
    </location>
</feature>
<evidence type="ECO:0000256" key="6">
    <source>
        <dbReference type="ARBA" id="ARBA00023136"/>
    </source>
</evidence>
<evidence type="ECO:0000256" key="4">
    <source>
        <dbReference type="ARBA" id="ARBA00022989"/>
    </source>
</evidence>
<name>A0A564Z9V3_HYMDI</name>
<dbReference type="GO" id="GO:0017071">
    <property type="term" value="C:intracellular cyclic nucleotide activated cation channel complex"/>
    <property type="evidence" value="ECO:0007669"/>
    <property type="project" value="TreeGrafter"/>
</dbReference>
<dbReference type="PANTHER" id="PTHR45638">
    <property type="entry name" value="CYCLIC NUCLEOTIDE-GATED CATION CHANNEL SUBUNIT A"/>
    <property type="match status" value="1"/>
</dbReference>
<evidence type="ECO:0000256" key="8">
    <source>
        <dbReference type="ARBA" id="ARBA00023303"/>
    </source>
</evidence>
<keyword evidence="5" id="KW-0406">Ion transport</keyword>
<dbReference type="EMBL" id="CABIJS010000701">
    <property type="protein sequence ID" value="VUZ56240.1"/>
    <property type="molecule type" value="Genomic_DNA"/>
</dbReference>
<dbReference type="GO" id="GO:0044877">
    <property type="term" value="F:protein-containing complex binding"/>
    <property type="evidence" value="ECO:0007669"/>
    <property type="project" value="TreeGrafter"/>
</dbReference>
<keyword evidence="8" id="KW-0407">Ion channel</keyword>
<evidence type="ECO:0000256" key="7">
    <source>
        <dbReference type="ARBA" id="ARBA00023286"/>
    </source>
</evidence>
<dbReference type="Gene3D" id="1.10.287.630">
    <property type="entry name" value="Helix hairpin bin"/>
    <property type="match status" value="1"/>
</dbReference>
<dbReference type="Proteomes" id="UP000321570">
    <property type="component" value="Unassembled WGS sequence"/>
</dbReference>
<evidence type="ECO:0000256" key="5">
    <source>
        <dbReference type="ARBA" id="ARBA00023065"/>
    </source>
</evidence>
<dbReference type="PANTHER" id="PTHR45638:SF11">
    <property type="entry name" value="CYCLIC NUCLEOTIDE-GATED CATION CHANNEL SUBUNIT A"/>
    <property type="match status" value="1"/>
</dbReference>
<evidence type="ECO:0000313" key="10">
    <source>
        <dbReference type="EMBL" id="VUZ56240.1"/>
    </source>
</evidence>
<dbReference type="InterPro" id="IPR050866">
    <property type="entry name" value="CNG_cation_channel"/>
</dbReference>
<keyword evidence="6" id="KW-0472">Membrane</keyword>
<organism evidence="10 11">
    <name type="scientific">Hymenolepis diminuta</name>
    <name type="common">Rat tapeworm</name>
    <dbReference type="NCBI Taxonomy" id="6216"/>
    <lineage>
        <taxon>Eukaryota</taxon>
        <taxon>Metazoa</taxon>
        <taxon>Spiralia</taxon>
        <taxon>Lophotrochozoa</taxon>
        <taxon>Platyhelminthes</taxon>
        <taxon>Cestoda</taxon>
        <taxon>Eucestoda</taxon>
        <taxon>Cyclophyllidea</taxon>
        <taxon>Hymenolepididae</taxon>
        <taxon>Hymenolepis</taxon>
    </lineage>
</organism>
<evidence type="ECO:0000256" key="1">
    <source>
        <dbReference type="ARBA" id="ARBA00004141"/>
    </source>
</evidence>
<dbReference type="SUPFAM" id="SSF51206">
    <property type="entry name" value="cAMP-binding domain-like"/>
    <property type="match status" value="1"/>
</dbReference>
<keyword evidence="3" id="KW-0812">Transmembrane</keyword>
<dbReference type="EMBL" id="CABIJS010000310">
    <property type="protein sequence ID" value="VUZ48669.1"/>
    <property type="molecule type" value="Genomic_DNA"/>
</dbReference>
<dbReference type="GO" id="GO:0005223">
    <property type="term" value="F:intracellularly cGMP-activated cation channel activity"/>
    <property type="evidence" value="ECO:0007669"/>
    <property type="project" value="TreeGrafter"/>
</dbReference>
<dbReference type="GO" id="GO:0030553">
    <property type="term" value="F:cGMP binding"/>
    <property type="evidence" value="ECO:0007669"/>
    <property type="project" value="TreeGrafter"/>
</dbReference>
<dbReference type="GO" id="GO:0005222">
    <property type="term" value="F:intracellularly cAMP-activated cation channel activity"/>
    <property type="evidence" value="ECO:0007669"/>
    <property type="project" value="TreeGrafter"/>
</dbReference>
<accession>A0A564Z9V3</accession>
<evidence type="ECO:0000256" key="2">
    <source>
        <dbReference type="ARBA" id="ARBA00022448"/>
    </source>
</evidence>
<keyword evidence="2" id="KW-0813">Transport</keyword>
<dbReference type="GO" id="GO:0005886">
    <property type="term" value="C:plasma membrane"/>
    <property type="evidence" value="ECO:0007669"/>
    <property type="project" value="TreeGrafter"/>
</dbReference>
<sequence>MIANMNAQKTAFQSQMDSVKRYMEYRKVSKNLEQRVIQWFDYLWSNKQSLEEENVLAILPDKLKAEIAIH</sequence>
<protein>
    <submittedName>
        <fullName evidence="10">Uncharacterized protein</fullName>
    </submittedName>
</protein>